<reference evidence="3" key="1">
    <citation type="submission" date="2022-07" db="EMBL/GenBank/DDBJ databases">
        <authorList>
            <person name="Macas J."/>
            <person name="Novak P."/>
            <person name="Neumann P."/>
        </authorList>
    </citation>
    <scope>NUCLEOTIDE SEQUENCE</scope>
</reference>
<comment type="similarity">
    <text evidence="1">Belongs to the HY2 family.</text>
</comment>
<keyword evidence="4" id="KW-1185">Reference proteome</keyword>
<dbReference type="EMBL" id="CAMAPF010000930">
    <property type="protein sequence ID" value="CAH9123494.1"/>
    <property type="molecule type" value="Genomic_DNA"/>
</dbReference>
<comment type="caution">
    <text evidence="3">The sequence shown here is derived from an EMBL/GenBank/DDBJ whole genome shotgun (WGS) entry which is preliminary data.</text>
</comment>
<dbReference type="GO" id="GO:0010024">
    <property type="term" value="P:phytochromobilin biosynthetic process"/>
    <property type="evidence" value="ECO:0007669"/>
    <property type="project" value="InterPro"/>
</dbReference>
<evidence type="ECO:0000256" key="2">
    <source>
        <dbReference type="ARBA" id="ARBA00023002"/>
    </source>
</evidence>
<evidence type="ECO:0000256" key="1">
    <source>
        <dbReference type="ARBA" id="ARBA00006908"/>
    </source>
</evidence>
<gene>
    <name evidence="3" type="ORF">CEPIT_LOCUS25261</name>
</gene>
<dbReference type="Pfam" id="PF05996">
    <property type="entry name" value="Fe_bilin_red"/>
    <property type="match status" value="1"/>
</dbReference>
<dbReference type="GO" id="GO:0050619">
    <property type="term" value="F:phytochromobilin:ferredoxin oxidoreductase activity"/>
    <property type="evidence" value="ECO:0007669"/>
    <property type="project" value="TreeGrafter"/>
</dbReference>
<dbReference type="PANTHER" id="PTHR34557">
    <property type="entry name" value="PHYTOCHROMOBILIN:FERREDOXIN OXIDOREDUCTASE, CHLOROPLASTIC"/>
    <property type="match status" value="1"/>
</dbReference>
<dbReference type="GO" id="GO:0050897">
    <property type="term" value="F:cobalt ion binding"/>
    <property type="evidence" value="ECO:0007669"/>
    <property type="project" value="InterPro"/>
</dbReference>
<accession>A0AAV0EMY4</accession>
<evidence type="ECO:0000313" key="3">
    <source>
        <dbReference type="EMBL" id="CAH9123494.1"/>
    </source>
</evidence>
<dbReference type="InterPro" id="IPR009249">
    <property type="entry name" value="Ferredoxin-dep_bilin_Rdtase"/>
</dbReference>
<sequence>MGYCVNHFVSPSIIASAPLQPRNVSTTCLLTKPSGRRGCSSTVTSNMRRPSMDDAISSFTYRKFAHFAVEETKKHTQLSPSPLQEKFAYLSSMDGKAELQMHSFESPKIRLLRSLSIEGSDGVQVLDFAIFPRAEIDLPIFCANFFTTSVINIILLDLNPLHDVISQQDYKRKYYTHLIPLGHEYAELLPWGGKITSESLKFFSPIVIWTKFPPSQQKHDFLYSAFMDYLKSWLQLMDQASMDTDVSQVIVNLEAQHRYLTWRAEKDPGHQVLRRLTGETLAKEIVRSFLFNGVDELSSKTFIDYFPEYKCDDGTVNQKRSMIGKSFESRPWDARGEFIGNTLLK</sequence>
<dbReference type="Proteomes" id="UP001152523">
    <property type="component" value="Unassembled WGS sequence"/>
</dbReference>
<dbReference type="AlphaFoldDB" id="A0AAV0EMY4"/>
<dbReference type="Gene3D" id="3.40.1500.20">
    <property type="match status" value="1"/>
</dbReference>
<proteinExistence type="inferred from homology"/>
<protein>
    <recommendedName>
        <fullName evidence="5">Phytochromobilin:ferredoxin oxidoreductase</fullName>
    </recommendedName>
</protein>
<evidence type="ECO:0000313" key="4">
    <source>
        <dbReference type="Proteomes" id="UP001152523"/>
    </source>
</evidence>
<name>A0AAV0EMY4_9ASTE</name>
<dbReference type="PANTHER" id="PTHR34557:SF1">
    <property type="entry name" value="PHYTOCHROMOBILIN:FERREDOXIN OXIDOREDUCTASE, CHLOROPLASTIC"/>
    <property type="match status" value="1"/>
</dbReference>
<organism evidence="3 4">
    <name type="scientific">Cuscuta epithymum</name>
    <dbReference type="NCBI Taxonomy" id="186058"/>
    <lineage>
        <taxon>Eukaryota</taxon>
        <taxon>Viridiplantae</taxon>
        <taxon>Streptophyta</taxon>
        <taxon>Embryophyta</taxon>
        <taxon>Tracheophyta</taxon>
        <taxon>Spermatophyta</taxon>
        <taxon>Magnoliopsida</taxon>
        <taxon>eudicotyledons</taxon>
        <taxon>Gunneridae</taxon>
        <taxon>Pentapetalae</taxon>
        <taxon>asterids</taxon>
        <taxon>lamiids</taxon>
        <taxon>Solanales</taxon>
        <taxon>Convolvulaceae</taxon>
        <taxon>Cuscuteae</taxon>
        <taxon>Cuscuta</taxon>
        <taxon>Cuscuta subgen. Cuscuta</taxon>
    </lineage>
</organism>
<keyword evidence="2" id="KW-0560">Oxidoreductase</keyword>
<evidence type="ECO:0008006" key="5">
    <source>
        <dbReference type="Google" id="ProtNLM"/>
    </source>
</evidence>